<feature type="domain" description="Enoyl reductase (ER)" evidence="3">
    <location>
        <begin position="13"/>
        <end position="323"/>
    </location>
</feature>
<reference evidence="4 5" key="1">
    <citation type="submission" date="2023-05" db="EMBL/GenBank/DDBJ databases">
        <title>Draft genome of Paenibacillus sp. CCS26.</title>
        <authorList>
            <person name="Akita H."/>
            <person name="Shinto Y."/>
            <person name="Kimura Z."/>
        </authorList>
    </citation>
    <scope>NUCLEOTIDE SEQUENCE [LARGE SCALE GENOMIC DNA]</scope>
    <source>
        <strain evidence="4 5">CCS26</strain>
    </source>
</reference>
<sequence>MNSMKALVFETFGGPEVLSYREIPAPEVKPGTVLVRLKAAGLNYADIYRRRGNYHLAGNPPYILGYEGAGIVEEAGPDAGRLKRGDQIAFCDVPHANAELVLVPAEKAIPLPDDTSFETAAAVLLQGMTAHYLTRDSYRVQTGDEVLVHAAAGGVGQLLVQLAKRQGARVLGLISSEVKREAALAAGADEALLYGSNWVDAAKNWSTGGEGLSVAYDSVGSTLMDSFAAVRIKGAVVFFGMAGGDPAFVDPRMLMDTSKTLTGGDLWNHVTSREDRIRRADELFGWLRDGSLKLEQPRAFPLAEGADAHRLLESRRSTGKIILVP</sequence>
<dbReference type="InterPro" id="IPR047618">
    <property type="entry name" value="QOR-like"/>
</dbReference>
<dbReference type="InterPro" id="IPR013149">
    <property type="entry name" value="ADH-like_C"/>
</dbReference>
<evidence type="ECO:0000259" key="3">
    <source>
        <dbReference type="SMART" id="SM00829"/>
    </source>
</evidence>
<proteinExistence type="predicted"/>
<accession>A0ABQ6NG54</accession>
<dbReference type="InterPro" id="IPR011032">
    <property type="entry name" value="GroES-like_sf"/>
</dbReference>
<keyword evidence="1" id="KW-0521">NADP</keyword>
<dbReference type="InterPro" id="IPR013154">
    <property type="entry name" value="ADH-like_N"/>
</dbReference>
<keyword evidence="5" id="KW-1185">Reference proteome</keyword>
<comment type="caution">
    <text evidence="4">The sequence shown here is derived from an EMBL/GenBank/DDBJ whole genome shotgun (WGS) entry which is preliminary data.</text>
</comment>
<dbReference type="InterPro" id="IPR002364">
    <property type="entry name" value="Quin_OxRdtase/zeta-crystal_CS"/>
</dbReference>
<dbReference type="SUPFAM" id="SSF51735">
    <property type="entry name" value="NAD(P)-binding Rossmann-fold domains"/>
    <property type="match status" value="1"/>
</dbReference>
<dbReference type="SMART" id="SM00829">
    <property type="entry name" value="PKS_ER"/>
    <property type="match status" value="1"/>
</dbReference>
<organism evidence="4 5">
    <name type="scientific">Paenibacillus glycanilyticus</name>
    <dbReference type="NCBI Taxonomy" id="126569"/>
    <lineage>
        <taxon>Bacteria</taxon>
        <taxon>Bacillati</taxon>
        <taxon>Bacillota</taxon>
        <taxon>Bacilli</taxon>
        <taxon>Bacillales</taxon>
        <taxon>Paenibacillaceae</taxon>
        <taxon>Paenibacillus</taxon>
    </lineage>
</organism>
<dbReference type="PANTHER" id="PTHR48106">
    <property type="entry name" value="QUINONE OXIDOREDUCTASE PIG3-RELATED"/>
    <property type="match status" value="1"/>
</dbReference>
<dbReference type="PROSITE" id="PS01162">
    <property type="entry name" value="QOR_ZETA_CRYSTAL"/>
    <property type="match status" value="1"/>
</dbReference>
<dbReference type="SUPFAM" id="SSF50129">
    <property type="entry name" value="GroES-like"/>
    <property type="match status" value="1"/>
</dbReference>
<evidence type="ECO:0000256" key="2">
    <source>
        <dbReference type="ARBA" id="ARBA00023002"/>
    </source>
</evidence>
<evidence type="ECO:0000313" key="5">
    <source>
        <dbReference type="Proteomes" id="UP001285921"/>
    </source>
</evidence>
<dbReference type="PANTHER" id="PTHR48106:SF13">
    <property type="entry name" value="QUINONE OXIDOREDUCTASE-RELATED"/>
    <property type="match status" value="1"/>
</dbReference>
<dbReference type="Proteomes" id="UP001285921">
    <property type="component" value="Unassembled WGS sequence"/>
</dbReference>
<evidence type="ECO:0000313" key="4">
    <source>
        <dbReference type="EMBL" id="GMK43570.1"/>
    </source>
</evidence>
<dbReference type="Pfam" id="PF00107">
    <property type="entry name" value="ADH_zinc_N"/>
    <property type="match status" value="1"/>
</dbReference>
<dbReference type="InterPro" id="IPR020843">
    <property type="entry name" value="ER"/>
</dbReference>
<gene>
    <name evidence="4" type="ORF">PghCCS26_06970</name>
</gene>
<evidence type="ECO:0000256" key="1">
    <source>
        <dbReference type="ARBA" id="ARBA00022857"/>
    </source>
</evidence>
<dbReference type="Pfam" id="PF08240">
    <property type="entry name" value="ADH_N"/>
    <property type="match status" value="1"/>
</dbReference>
<protein>
    <submittedName>
        <fullName evidence="4">Alcohol dehydrogenase</fullName>
    </submittedName>
</protein>
<dbReference type="CDD" id="cd05286">
    <property type="entry name" value="QOR2"/>
    <property type="match status" value="1"/>
</dbReference>
<keyword evidence="2" id="KW-0560">Oxidoreductase</keyword>
<name>A0ABQ6NG54_9BACL</name>
<dbReference type="Gene3D" id="3.90.180.10">
    <property type="entry name" value="Medium-chain alcohol dehydrogenases, catalytic domain"/>
    <property type="match status" value="1"/>
</dbReference>
<dbReference type="InterPro" id="IPR036291">
    <property type="entry name" value="NAD(P)-bd_dom_sf"/>
</dbReference>
<dbReference type="EMBL" id="BTCL01000002">
    <property type="protein sequence ID" value="GMK43570.1"/>
    <property type="molecule type" value="Genomic_DNA"/>
</dbReference>
<dbReference type="Gene3D" id="3.40.50.720">
    <property type="entry name" value="NAD(P)-binding Rossmann-like Domain"/>
    <property type="match status" value="1"/>
</dbReference>